<evidence type="ECO:0000256" key="2">
    <source>
        <dbReference type="ARBA" id="ARBA00023015"/>
    </source>
</evidence>
<dbReference type="PROSITE" id="PS50931">
    <property type="entry name" value="HTH_LYSR"/>
    <property type="match status" value="1"/>
</dbReference>
<dbReference type="Gene3D" id="1.10.10.10">
    <property type="entry name" value="Winged helix-like DNA-binding domain superfamily/Winged helix DNA-binding domain"/>
    <property type="match status" value="1"/>
</dbReference>
<evidence type="ECO:0000256" key="3">
    <source>
        <dbReference type="ARBA" id="ARBA00023125"/>
    </source>
</evidence>
<dbReference type="PANTHER" id="PTHR30579:SF7">
    <property type="entry name" value="HTH-TYPE TRANSCRIPTIONAL REGULATOR LRHA-RELATED"/>
    <property type="match status" value="1"/>
</dbReference>
<dbReference type="OrthoDB" id="9803735at2"/>
<name>A0A2R8B2K3_9RHOB</name>
<protein>
    <submittedName>
        <fullName evidence="6">HTH-type transcriptional regulator YofA</fullName>
    </submittedName>
</protein>
<keyword evidence="3" id="KW-0238">DNA-binding</keyword>
<dbReference type="AlphaFoldDB" id="A0A2R8B2K3"/>
<keyword evidence="7" id="KW-1185">Reference proteome</keyword>
<evidence type="ECO:0000256" key="4">
    <source>
        <dbReference type="ARBA" id="ARBA00023163"/>
    </source>
</evidence>
<dbReference type="Pfam" id="PF00126">
    <property type="entry name" value="HTH_1"/>
    <property type="match status" value="1"/>
</dbReference>
<dbReference type="EMBL" id="OMOQ01000001">
    <property type="protein sequence ID" value="SPH16869.1"/>
    <property type="molecule type" value="Genomic_DNA"/>
</dbReference>
<dbReference type="Gene3D" id="3.40.190.10">
    <property type="entry name" value="Periplasmic binding protein-like II"/>
    <property type="match status" value="2"/>
</dbReference>
<dbReference type="GO" id="GO:0003677">
    <property type="term" value="F:DNA binding"/>
    <property type="evidence" value="ECO:0007669"/>
    <property type="project" value="UniProtKB-KW"/>
</dbReference>
<dbReference type="InterPro" id="IPR036390">
    <property type="entry name" value="WH_DNA-bd_sf"/>
</dbReference>
<evidence type="ECO:0000313" key="7">
    <source>
        <dbReference type="Proteomes" id="UP000244924"/>
    </source>
</evidence>
<proteinExistence type="inferred from homology"/>
<dbReference type="FunFam" id="1.10.10.10:FF:000001">
    <property type="entry name" value="LysR family transcriptional regulator"/>
    <property type="match status" value="1"/>
</dbReference>
<keyword evidence="2" id="KW-0805">Transcription regulation</keyword>
<dbReference type="InterPro" id="IPR050176">
    <property type="entry name" value="LTTR"/>
</dbReference>
<sequence length="295" mass="31997">MPSPLDSDLLRSFLAVADGGSVTAAAGRLGRTQSAVSMQIARLEDSLGQRLFDRLPRGVAPTERGAQLLPYARRVIRLMDEAASALRSRPLQGPVRLGIPQDYSETVLPDVLNAFRARYPEVEVTVRCDYSEPQMAAMRSGELDLAVVFEWDSLARTGGEVLCVEPTVWVTSTTHEQHLQSPLPIALYFHSDWCRQRLIPSLERHDIAHRIAFECDTVGGFFAAARSGLAVVALSRSTIPDGCRALTEAEGFPVVDSAGLVLHRSPRGSSEAIDALADAIRGAFRPAGLFPEHGA</sequence>
<dbReference type="GO" id="GO:0003700">
    <property type="term" value="F:DNA-binding transcription factor activity"/>
    <property type="evidence" value="ECO:0007669"/>
    <property type="project" value="InterPro"/>
</dbReference>
<feature type="domain" description="HTH lysR-type" evidence="5">
    <location>
        <begin position="5"/>
        <end position="62"/>
    </location>
</feature>
<dbReference type="PANTHER" id="PTHR30579">
    <property type="entry name" value="TRANSCRIPTIONAL REGULATOR"/>
    <property type="match status" value="1"/>
</dbReference>
<dbReference type="InterPro" id="IPR005119">
    <property type="entry name" value="LysR_subst-bd"/>
</dbReference>
<evidence type="ECO:0000259" key="5">
    <source>
        <dbReference type="PROSITE" id="PS50931"/>
    </source>
</evidence>
<dbReference type="PRINTS" id="PR00039">
    <property type="entry name" value="HTHLYSR"/>
</dbReference>
<dbReference type="SUPFAM" id="SSF46785">
    <property type="entry name" value="Winged helix' DNA-binding domain"/>
    <property type="match status" value="1"/>
</dbReference>
<evidence type="ECO:0000313" key="6">
    <source>
        <dbReference type="EMBL" id="SPH16869.1"/>
    </source>
</evidence>
<dbReference type="InterPro" id="IPR036388">
    <property type="entry name" value="WH-like_DNA-bd_sf"/>
</dbReference>
<accession>A0A2R8B2K3</accession>
<dbReference type="InterPro" id="IPR000847">
    <property type="entry name" value="LysR_HTH_N"/>
</dbReference>
<gene>
    <name evidence="6" type="primary">yofA_1</name>
    <name evidence="6" type="ORF">DEA8626_00383</name>
</gene>
<comment type="similarity">
    <text evidence="1">Belongs to the LysR transcriptional regulatory family.</text>
</comment>
<dbReference type="Pfam" id="PF03466">
    <property type="entry name" value="LysR_substrate"/>
    <property type="match status" value="1"/>
</dbReference>
<dbReference type="Proteomes" id="UP000244924">
    <property type="component" value="Unassembled WGS sequence"/>
</dbReference>
<keyword evidence="4" id="KW-0804">Transcription</keyword>
<reference evidence="6 7" key="1">
    <citation type="submission" date="2018-03" db="EMBL/GenBank/DDBJ databases">
        <authorList>
            <person name="Keele B.F."/>
        </authorList>
    </citation>
    <scope>NUCLEOTIDE SEQUENCE [LARGE SCALE GENOMIC DNA]</scope>
    <source>
        <strain evidence="6 7">CECT 8626</strain>
    </source>
</reference>
<evidence type="ECO:0000256" key="1">
    <source>
        <dbReference type="ARBA" id="ARBA00009437"/>
    </source>
</evidence>
<organism evidence="6 7">
    <name type="scientific">Albidovulum aquaemixtae</name>
    <dbReference type="NCBI Taxonomy" id="1542388"/>
    <lineage>
        <taxon>Bacteria</taxon>
        <taxon>Pseudomonadati</taxon>
        <taxon>Pseudomonadota</taxon>
        <taxon>Alphaproteobacteria</taxon>
        <taxon>Rhodobacterales</taxon>
        <taxon>Paracoccaceae</taxon>
        <taxon>Albidovulum</taxon>
    </lineage>
</organism>
<dbReference type="SUPFAM" id="SSF53850">
    <property type="entry name" value="Periplasmic binding protein-like II"/>
    <property type="match status" value="1"/>
</dbReference>